<dbReference type="InterPro" id="IPR036736">
    <property type="entry name" value="ACP-like_sf"/>
</dbReference>
<evidence type="ECO:0000259" key="1">
    <source>
        <dbReference type="PROSITE" id="PS50075"/>
    </source>
</evidence>
<dbReference type="PROSITE" id="PS50075">
    <property type="entry name" value="CARRIER"/>
    <property type="match status" value="1"/>
</dbReference>
<dbReference type="Pfam" id="PF00550">
    <property type="entry name" value="PP-binding"/>
    <property type="match status" value="1"/>
</dbReference>
<dbReference type="InterPro" id="IPR009081">
    <property type="entry name" value="PP-bd_ACP"/>
</dbReference>
<feature type="domain" description="Carrier" evidence="1">
    <location>
        <begin position="41"/>
        <end position="120"/>
    </location>
</feature>
<reference evidence="2" key="1">
    <citation type="submission" date="2022-06" db="EMBL/GenBank/DDBJ databases">
        <title>Amycolatopsis iheyaensis sp. nov., a new species of the genus Amycolatopsis isolated from soil in Iheya island, Japan.</title>
        <authorList>
            <person name="Ngamcharungchit C."/>
            <person name="Kanto H."/>
            <person name="Take A."/>
            <person name="Intra B."/>
            <person name="Matsumoto A."/>
            <person name="Panbangred W."/>
            <person name="Inahashi Y."/>
        </authorList>
    </citation>
    <scope>NUCLEOTIDE SEQUENCE</scope>
    <source>
        <strain evidence="2">OK19-0408</strain>
    </source>
</reference>
<gene>
    <name evidence="2" type="ORF">M8542_36970</name>
</gene>
<keyword evidence="3" id="KW-1185">Reference proteome</keyword>
<name>A0A9X2NKG1_9PSEU</name>
<protein>
    <submittedName>
        <fullName evidence="2">Phosphopantetheine-binding protein</fullName>
    </submittedName>
</protein>
<dbReference type="EMBL" id="JAMXQV010000025">
    <property type="protein sequence ID" value="MCR6488435.1"/>
    <property type="molecule type" value="Genomic_DNA"/>
</dbReference>
<comment type="caution">
    <text evidence="2">The sequence shown here is derived from an EMBL/GenBank/DDBJ whole genome shotgun (WGS) entry which is preliminary data.</text>
</comment>
<dbReference type="SUPFAM" id="SSF47336">
    <property type="entry name" value="ACP-like"/>
    <property type="match status" value="1"/>
</dbReference>
<dbReference type="Proteomes" id="UP001144096">
    <property type="component" value="Unassembled WGS sequence"/>
</dbReference>
<sequence>MPDRACPIGDYGRHRLPVNGFVMVAAGRLVYRRAMFSLSADEVESRIKRILVEDAYLDLPVDSIRASDGLAVDLGLDSLGFTELRVQCERQFATKIPDEQFNSVRFHSVGSVRDLILELHR</sequence>
<dbReference type="Gene3D" id="1.10.1200.10">
    <property type="entry name" value="ACP-like"/>
    <property type="match status" value="1"/>
</dbReference>
<proteinExistence type="predicted"/>
<accession>A0A9X2NKG1</accession>
<evidence type="ECO:0000313" key="2">
    <source>
        <dbReference type="EMBL" id="MCR6488435.1"/>
    </source>
</evidence>
<dbReference type="RefSeq" id="WP_257925000.1">
    <property type="nucleotide sequence ID" value="NZ_JAMXQV010000025.1"/>
</dbReference>
<organism evidence="2 3">
    <name type="scientific">Amycolatopsis iheyensis</name>
    <dbReference type="NCBI Taxonomy" id="2945988"/>
    <lineage>
        <taxon>Bacteria</taxon>
        <taxon>Bacillati</taxon>
        <taxon>Actinomycetota</taxon>
        <taxon>Actinomycetes</taxon>
        <taxon>Pseudonocardiales</taxon>
        <taxon>Pseudonocardiaceae</taxon>
        <taxon>Amycolatopsis</taxon>
    </lineage>
</organism>
<dbReference type="AlphaFoldDB" id="A0A9X2NKG1"/>
<evidence type="ECO:0000313" key="3">
    <source>
        <dbReference type="Proteomes" id="UP001144096"/>
    </source>
</evidence>